<feature type="region of interest" description="Disordered" evidence="1">
    <location>
        <begin position="1"/>
        <end position="24"/>
    </location>
</feature>
<reference evidence="2 3" key="1">
    <citation type="submission" date="2022-10" db="EMBL/GenBank/DDBJ databases">
        <title>The complete genomes of actinobacterial strains from the NBC collection.</title>
        <authorList>
            <person name="Joergensen T.S."/>
            <person name="Alvarez Arevalo M."/>
            <person name="Sterndorff E.B."/>
            <person name="Faurdal D."/>
            <person name="Vuksanovic O."/>
            <person name="Mourched A.-S."/>
            <person name="Charusanti P."/>
            <person name="Shaw S."/>
            <person name="Blin K."/>
            <person name="Weber T."/>
        </authorList>
    </citation>
    <scope>NUCLEOTIDE SEQUENCE [LARGE SCALE GENOMIC DNA]</scope>
    <source>
        <strain evidence="2 3">NBC_01413</strain>
    </source>
</reference>
<keyword evidence="3" id="KW-1185">Reference proteome</keyword>
<accession>A0ABZ1N351</accession>
<name>A0ABZ1N351_9NOCA</name>
<organism evidence="2 3">
    <name type="scientific">Nocardia salmonicida</name>
    <dbReference type="NCBI Taxonomy" id="53431"/>
    <lineage>
        <taxon>Bacteria</taxon>
        <taxon>Bacillati</taxon>
        <taxon>Actinomycetota</taxon>
        <taxon>Actinomycetes</taxon>
        <taxon>Mycobacteriales</taxon>
        <taxon>Nocardiaceae</taxon>
        <taxon>Nocardia</taxon>
    </lineage>
</organism>
<proteinExistence type="predicted"/>
<evidence type="ECO:0000313" key="2">
    <source>
        <dbReference type="EMBL" id="WTY34386.1"/>
    </source>
</evidence>
<feature type="region of interest" description="Disordered" evidence="1">
    <location>
        <begin position="112"/>
        <end position="148"/>
    </location>
</feature>
<dbReference type="RefSeq" id="WP_405146715.1">
    <property type="nucleotide sequence ID" value="NZ_CP109527.1"/>
</dbReference>
<evidence type="ECO:0000313" key="3">
    <source>
        <dbReference type="Proteomes" id="UP001621418"/>
    </source>
</evidence>
<sequence length="148" mass="15592">MSQTELPTETTSDGSALGRMSRPKADALIGRSEVFRFAPGVRRTVTGGAEAHPEHHTTFRSPCVPEPVKVKRPAAVFRAVSAAVPVSVVERAIAIGVGVPVTDPIGIAMTNVPDQADPTTSDHSRDSGAGCRLPRTTARCSTPSPRWP</sequence>
<feature type="compositionally biased region" description="Polar residues" evidence="1">
    <location>
        <begin position="138"/>
        <end position="148"/>
    </location>
</feature>
<feature type="compositionally biased region" description="Polar residues" evidence="1">
    <location>
        <begin position="1"/>
        <end position="14"/>
    </location>
</feature>
<dbReference type="Proteomes" id="UP001621418">
    <property type="component" value="Chromosome"/>
</dbReference>
<evidence type="ECO:0000256" key="1">
    <source>
        <dbReference type="SAM" id="MobiDB-lite"/>
    </source>
</evidence>
<gene>
    <name evidence="2" type="ORF">OG308_24110</name>
</gene>
<dbReference type="EMBL" id="CP109527">
    <property type="protein sequence ID" value="WTY34386.1"/>
    <property type="molecule type" value="Genomic_DNA"/>
</dbReference>
<protein>
    <submittedName>
        <fullName evidence="2">Uncharacterized protein</fullName>
    </submittedName>
</protein>